<keyword evidence="6 9" id="KW-0472">Membrane</keyword>
<dbReference type="GO" id="GO:0005975">
    <property type="term" value="P:carbohydrate metabolic process"/>
    <property type="evidence" value="ECO:0007669"/>
    <property type="project" value="UniProtKB-ARBA"/>
</dbReference>
<feature type="transmembrane region" description="Helical" evidence="9">
    <location>
        <begin position="470"/>
        <end position="489"/>
    </location>
</feature>
<gene>
    <name evidence="11" type="ORF">SERLADRAFT_441316</name>
</gene>
<dbReference type="PANTHER" id="PTHR13533:SF1">
    <property type="entry name" value="N-ACETYLNEURAMINATE 9-O-ACETYLTRANSFERASE"/>
    <property type="match status" value="1"/>
</dbReference>
<accession>F8P658</accession>
<feature type="transmembrane region" description="Helical" evidence="9">
    <location>
        <begin position="262"/>
        <end position="282"/>
    </location>
</feature>
<comment type="similarity">
    <text evidence="2">Belongs to the PC-esterase family. CASD1 subfamily.</text>
</comment>
<protein>
    <recommendedName>
        <fullName evidence="10">Cas1p 10 TM acyl transferase domain-containing protein</fullName>
    </recommendedName>
</protein>
<dbReference type="EMBL" id="GL945439">
    <property type="protein sequence ID" value="EGO20925.1"/>
    <property type="molecule type" value="Genomic_DNA"/>
</dbReference>
<dbReference type="AlphaFoldDB" id="F8P658"/>
<feature type="compositionally biased region" description="Low complexity" evidence="8">
    <location>
        <begin position="686"/>
        <end position="698"/>
    </location>
</feature>
<feature type="region of interest" description="Disordered" evidence="8">
    <location>
        <begin position="686"/>
        <end position="718"/>
    </location>
</feature>
<reference evidence="11" key="1">
    <citation type="submission" date="2011-04" db="EMBL/GenBank/DDBJ databases">
        <title>Evolution of plant cell wall degrading machinery underlies the functional diversity of forest fungi.</title>
        <authorList>
            <consortium name="US DOE Joint Genome Institute (JGI-PGF)"/>
            <person name="Eastwood D.C."/>
            <person name="Floudas D."/>
            <person name="Binder M."/>
            <person name="Majcherczyk A."/>
            <person name="Schneider P."/>
            <person name="Aerts A."/>
            <person name="Asiegbu F.O."/>
            <person name="Baker S.E."/>
            <person name="Barry K."/>
            <person name="Bendiksby M."/>
            <person name="Blumentritt M."/>
            <person name="Coutinho P.M."/>
            <person name="Cullen D."/>
            <person name="Cullen D."/>
            <person name="Gathman A."/>
            <person name="Goodell B."/>
            <person name="Henrissat B."/>
            <person name="Ihrmark K."/>
            <person name="Kauserud H."/>
            <person name="Kohler A."/>
            <person name="LaButti K."/>
            <person name="Lapidus A."/>
            <person name="Lavin J.L."/>
            <person name="Lee Y.-H."/>
            <person name="Lindquist E."/>
            <person name="Lilly W."/>
            <person name="Lucas S."/>
            <person name="Morin E."/>
            <person name="Murat C."/>
            <person name="Oguiza J.A."/>
            <person name="Park J."/>
            <person name="Pisabarro A.G."/>
            <person name="Riley R."/>
            <person name="Rosling A."/>
            <person name="Salamov A."/>
            <person name="Schmidt O."/>
            <person name="Schmutz J."/>
            <person name="Skrede I."/>
            <person name="Stenlid J."/>
            <person name="Wiebenga A."/>
            <person name="Xie X."/>
            <person name="Kues U."/>
            <person name="Hibbett D.S."/>
            <person name="Hoffmeister D."/>
            <person name="Hogberg N."/>
            <person name="Martin F."/>
            <person name="Grigoriev I.V."/>
            <person name="Watkinson S.C."/>
        </authorList>
    </citation>
    <scope>NUCLEOTIDE SEQUENCE</scope>
    <source>
        <strain evidence="11">S7.9</strain>
    </source>
</reference>
<evidence type="ECO:0000256" key="9">
    <source>
        <dbReference type="SAM" id="Phobius"/>
    </source>
</evidence>
<feature type="domain" description="Cas1p 10 TM acyl transferase" evidence="10">
    <location>
        <begin position="247"/>
        <end position="686"/>
    </location>
</feature>
<dbReference type="GO" id="GO:0016020">
    <property type="term" value="C:membrane"/>
    <property type="evidence" value="ECO:0007669"/>
    <property type="project" value="UniProtKB-SubCell"/>
</dbReference>
<feature type="transmembrane region" description="Helical" evidence="9">
    <location>
        <begin position="327"/>
        <end position="345"/>
    </location>
</feature>
<dbReference type="KEGG" id="sla:SERLADRAFT_441316"/>
<evidence type="ECO:0000256" key="1">
    <source>
        <dbReference type="ARBA" id="ARBA00004141"/>
    </source>
</evidence>
<feature type="transmembrane region" description="Helical" evidence="9">
    <location>
        <begin position="416"/>
        <end position="436"/>
    </location>
</feature>
<organism>
    <name type="scientific">Serpula lacrymans var. lacrymans (strain S7.9)</name>
    <name type="common">Dry rot fungus</name>
    <dbReference type="NCBI Taxonomy" id="578457"/>
    <lineage>
        <taxon>Eukaryota</taxon>
        <taxon>Fungi</taxon>
        <taxon>Dikarya</taxon>
        <taxon>Basidiomycota</taxon>
        <taxon>Agaricomycotina</taxon>
        <taxon>Agaricomycetes</taxon>
        <taxon>Agaricomycetidae</taxon>
        <taxon>Boletales</taxon>
        <taxon>Coniophorineae</taxon>
        <taxon>Serpulaceae</taxon>
        <taxon>Serpula</taxon>
    </lineage>
</organism>
<feature type="transmembrane region" description="Helical" evidence="9">
    <location>
        <begin position="553"/>
        <end position="572"/>
    </location>
</feature>
<dbReference type="RefSeq" id="XP_007321882.1">
    <property type="nucleotide sequence ID" value="XM_007321820.1"/>
</dbReference>
<feature type="transmembrane region" description="Helical" evidence="9">
    <location>
        <begin position="652"/>
        <end position="669"/>
    </location>
</feature>
<sequence length="765" mass="86273">MLHKYQPDDALACLRSQKVTFVGDSVTRLLYFQFAQVIDSNLPAAPPDDEQKHADHSLISDSGIQIDFIWDPFLNTSLHQLFVDPSPSSSANWGTEQDSAMIVLGSGLWYLRYANSSGSLSAWEANISGALNMVRKAYPKSTKNIVILPVEEVVPEKLTVDRYETLRPSDIDAMNYDLSYLIKPSLSDHTQSPIKSIDLPVSFPLVFNHMLDSSQTEDGLHFSDSVVRTQANILFNLQCNDLLPKTSPLDKTCCRSYPKPRILQLVVLAAVVLWGPFAWSVSRKSKWQPTSVGNGGYSALTFSAAIGVIFIADRTGFWLKEQKEFDVWIFTFLSLASLAVGLVKVKHSDKDPGFLSREQTEEWKGWMQISILIYHYLGASKIPAIYNPIRVLVASYLFMTGYGHTTFYIKKADFGLLRIAQVMIRLNILTLTLAYTMNTDYLSYYFSPLVSMWFFIIYGTMALGSRFNNYTPFVVFKIIASMGIVTWFFKETWLLNVLFDFLERIFAIHWSAREWTFRVTLDQFIVYFGMLAALAVIKIREHRLTDHVYWPPLVKIANGLSAIILLCFLSFALTEKNKVAYNAWHPYISILPIASFVTLRNANPVLRSASSRAFAFVGTCSLETFIIQFHLWLAADTKGLLMMIPGENLRPVNFLITSIIFIYVSHQVARATGDITNWICGGPEKSLPTARSSSSPTRSPRDEPRSSMDGPKESEASTLGRGYIPWQWVDRLGGDFLAGQKLGIKTKLALGVAVMWVVNILWTSF</sequence>
<evidence type="ECO:0000256" key="5">
    <source>
        <dbReference type="ARBA" id="ARBA00022989"/>
    </source>
</evidence>
<evidence type="ECO:0000256" key="7">
    <source>
        <dbReference type="ARBA" id="ARBA00023180"/>
    </source>
</evidence>
<feature type="transmembrane region" description="Helical" evidence="9">
    <location>
        <begin position="584"/>
        <end position="602"/>
    </location>
</feature>
<proteinExistence type="inferred from homology"/>
<feature type="transmembrane region" description="Helical" evidence="9">
    <location>
        <begin position="294"/>
        <end position="312"/>
    </location>
</feature>
<dbReference type="InterPro" id="IPR012419">
    <property type="entry name" value="Cas1_AcylTrans_dom"/>
</dbReference>
<dbReference type="GeneID" id="18815531"/>
<keyword evidence="7" id="KW-0325">Glycoprotein</keyword>
<feature type="transmembrane region" description="Helical" evidence="9">
    <location>
        <begin position="366"/>
        <end position="386"/>
    </location>
</feature>
<keyword evidence="5 9" id="KW-1133">Transmembrane helix</keyword>
<feature type="transmembrane region" description="Helical" evidence="9">
    <location>
        <begin position="442"/>
        <end position="463"/>
    </location>
</feature>
<dbReference type="Pfam" id="PF07779">
    <property type="entry name" value="Cas1_AcylT"/>
    <property type="match status" value="1"/>
</dbReference>
<evidence type="ECO:0000256" key="2">
    <source>
        <dbReference type="ARBA" id="ARBA00010666"/>
    </source>
</evidence>
<keyword evidence="4 9" id="KW-0812">Transmembrane</keyword>
<evidence type="ECO:0000313" key="11">
    <source>
        <dbReference type="EMBL" id="EGO20925.1"/>
    </source>
</evidence>
<dbReference type="Proteomes" id="UP000008064">
    <property type="component" value="Unassembled WGS sequence"/>
</dbReference>
<evidence type="ECO:0000256" key="4">
    <source>
        <dbReference type="ARBA" id="ARBA00022692"/>
    </source>
</evidence>
<evidence type="ECO:0000256" key="6">
    <source>
        <dbReference type="ARBA" id="ARBA00023136"/>
    </source>
</evidence>
<feature type="compositionally biased region" description="Basic and acidic residues" evidence="8">
    <location>
        <begin position="699"/>
        <end position="715"/>
    </location>
</feature>
<dbReference type="GO" id="GO:0016740">
    <property type="term" value="F:transferase activity"/>
    <property type="evidence" value="ECO:0007669"/>
    <property type="project" value="UniProtKB-KW"/>
</dbReference>
<dbReference type="PANTHER" id="PTHR13533">
    <property type="entry name" value="N-ACETYLNEURAMINATE 9-O-ACETYLTRANSFERASE"/>
    <property type="match status" value="1"/>
</dbReference>
<evidence type="ECO:0000256" key="8">
    <source>
        <dbReference type="SAM" id="MobiDB-lite"/>
    </source>
</evidence>
<comment type="subcellular location">
    <subcellularLocation>
        <location evidence="1">Membrane</location>
        <topology evidence="1">Multi-pass membrane protein</topology>
    </subcellularLocation>
</comment>
<feature type="transmembrane region" description="Helical" evidence="9">
    <location>
        <begin position="524"/>
        <end position="541"/>
    </location>
</feature>
<dbReference type="OrthoDB" id="1932925at2759"/>
<evidence type="ECO:0000256" key="3">
    <source>
        <dbReference type="ARBA" id="ARBA00022679"/>
    </source>
</evidence>
<evidence type="ECO:0000259" key="10">
    <source>
        <dbReference type="Pfam" id="PF07779"/>
    </source>
</evidence>
<dbReference type="GO" id="GO:0005794">
    <property type="term" value="C:Golgi apparatus"/>
    <property type="evidence" value="ECO:0007669"/>
    <property type="project" value="UniProtKB-ARBA"/>
</dbReference>
<keyword evidence="3" id="KW-0808">Transferase</keyword>
<feature type="transmembrane region" description="Helical" evidence="9">
    <location>
        <begin position="614"/>
        <end position="632"/>
    </location>
</feature>
<name>F8P658_SERL9</name>
<dbReference type="HOGENOM" id="CLU_008003_0_1_1"/>